<evidence type="ECO:0000256" key="1">
    <source>
        <dbReference type="PROSITE-ProRule" id="PRU00175"/>
    </source>
</evidence>
<accession>A0A498I5W8</accession>
<dbReference type="SMART" id="SM00184">
    <property type="entry name" value="RING"/>
    <property type="match status" value="1"/>
</dbReference>
<keyword evidence="4" id="KW-1185">Reference proteome</keyword>
<dbReference type="STRING" id="3750.A0A498I5W8"/>
<dbReference type="Gene3D" id="3.60.15.10">
    <property type="entry name" value="Ribonuclease Z/Hydroxyacylglutathione hydrolase-like"/>
    <property type="match status" value="1"/>
</dbReference>
<dbReference type="Gene3D" id="3.30.40.10">
    <property type="entry name" value="Zinc/RING finger domain, C3HC4 (zinc finger)"/>
    <property type="match status" value="1"/>
</dbReference>
<dbReference type="PANTHER" id="PTHR46504:SF2">
    <property type="entry name" value="TRNASE Z TRZ1"/>
    <property type="match status" value="1"/>
</dbReference>
<dbReference type="AlphaFoldDB" id="A0A498I5W8"/>
<dbReference type="PANTHER" id="PTHR46504">
    <property type="entry name" value="TRNASE Z TRZ1"/>
    <property type="match status" value="1"/>
</dbReference>
<dbReference type="Proteomes" id="UP000290289">
    <property type="component" value="Chromosome 14"/>
</dbReference>
<reference evidence="3 4" key="1">
    <citation type="submission" date="2018-10" db="EMBL/GenBank/DDBJ databases">
        <title>A high-quality apple genome assembly.</title>
        <authorList>
            <person name="Hu J."/>
        </authorList>
    </citation>
    <scope>NUCLEOTIDE SEQUENCE [LARGE SCALE GENOMIC DNA]</scope>
    <source>
        <strain evidence="4">cv. HFTH1</strain>
        <tissue evidence="3">Young leaf</tissue>
    </source>
</reference>
<gene>
    <name evidence="3" type="ORF">DVH24_023828</name>
</gene>
<dbReference type="Pfam" id="PF13639">
    <property type="entry name" value="zf-RING_2"/>
    <property type="match status" value="1"/>
</dbReference>
<organism evidence="3 4">
    <name type="scientific">Malus domestica</name>
    <name type="common">Apple</name>
    <name type="synonym">Pyrus malus</name>
    <dbReference type="NCBI Taxonomy" id="3750"/>
    <lineage>
        <taxon>Eukaryota</taxon>
        <taxon>Viridiplantae</taxon>
        <taxon>Streptophyta</taxon>
        <taxon>Embryophyta</taxon>
        <taxon>Tracheophyta</taxon>
        <taxon>Spermatophyta</taxon>
        <taxon>Magnoliopsida</taxon>
        <taxon>eudicotyledons</taxon>
        <taxon>Gunneridae</taxon>
        <taxon>Pentapetalae</taxon>
        <taxon>rosids</taxon>
        <taxon>fabids</taxon>
        <taxon>Rosales</taxon>
        <taxon>Rosaceae</taxon>
        <taxon>Amygdaloideae</taxon>
        <taxon>Maleae</taxon>
        <taxon>Malus</taxon>
    </lineage>
</organism>
<proteinExistence type="predicted"/>
<dbReference type="InterPro" id="IPR013083">
    <property type="entry name" value="Znf_RING/FYVE/PHD"/>
</dbReference>
<dbReference type="SUPFAM" id="SSF56281">
    <property type="entry name" value="Metallo-hydrolase/oxidoreductase"/>
    <property type="match status" value="1"/>
</dbReference>
<dbReference type="InterPro" id="IPR001841">
    <property type="entry name" value="Znf_RING"/>
</dbReference>
<dbReference type="EMBL" id="RDQH01000340">
    <property type="protein sequence ID" value="RXH77554.1"/>
    <property type="molecule type" value="Genomic_DNA"/>
</dbReference>
<dbReference type="SUPFAM" id="SSF57850">
    <property type="entry name" value="RING/U-box"/>
    <property type="match status" value="1"/>
</dbReference>
<evidence type="ECO:0000313" key="4">
    <source>
        <dbReference type="Proteomes" id="UP000290289"/>
    </source>
</evidence>
<protein>
    <recommendedName>
        <fullName evidence="2">RING-type domain-containing protein</fullName>
    </recommendedName>
</protein>
<dbReference type="PROSITE" id="PS50089">
    <property type="entry name" value="ZF_RING_2"/>
    <property type="match status" value="1"/>
</dbReference>
<dbReference type="InterPro" id="IPR036866">
    <property type="entry name" value="RibonucZ/Hydroxyglut_hydro"/>
</dbReference>
<evidence type="ECO:0000313" key="3">
    <source>
        <dbReference type="EMBL" id="RXH77554.1"/>
    </source>
</evidence>
<comment type="caution">
    <text evidence="3">The sequence shown here is derived from an EMBL/GenBank/DDBJ whole genome shotgun (WGS) entry which is preliminary data.</text>
</comment>
<evidence type="ECO:0000259" key="2">
    <source>
        <dbReference type="PROSITE" id="PS50089"/>
    </source>
</evidence>
<keyword evidence="1" id="KW-0862">Zinc</keyword>
<sequence>MSIYRHFETLVSQRRNPYINQPQLPPDVLPINFKFYKLLALAGSLINEDGIDLASVIVMQLTLVTQETINVDRTTLLSDSTRALVGNVLSSMLVPEHEHPAITEEVFHKLAGLSRSNLGNANNTTMLPIVVGIIDMNLPMPSVGSDPITSLADRVAMSSMQTYEARPIPADESSVENLEKVIFGEEGTREQQQTSCVICMEDFEDGVQVTRLPCLHFYHEDCIGQWLKTSHFRSKDPKPNSEPDLAPKKARGLTIEGYPIEGLSIGGHETCIIFPTLNLSFDIGRCPQRAISQEFLSSPMPTWITFMKPPTIIVPKCIKELVEQLFEVHRKIDQSELKHNLIGLDVGEEFSMRRDLNVKAFRTYHGIPSQGYVVYSVKQKLKQEYIGLSGNEIKTLKSSGVEITNTFTEPQVAFTGDTMSDFITDGSNIDVLKAKILVVESTFLDDSVKVEHARDYGHIHLSELLCIFVIKLLMFMLVFYQEIEQAVSASPPPLAGRVYALTEASQLLWSFHEINFGNLNLCAEDRSKCHNPQEIFDDPQEIFDVGDLRPRGYDMLTQGREMSTRTPISLPATLATEQQSLASKVKEETASFIDLSSS</sequence>
<keyword evidence="1" id="KW-0479">Metal-binding</keyword>
<keyword evidence="1" id="KW-0863">Zinc-finger</keyword>
<name>A0A498I5W8_MALDO</name>
<feature type="domain" description="RING-type" evidence="2">
    <location>
        <begin position="196"/>
        <end position="237"/>
    </location>
</feature>
<dbReference type="GO" id="GO:0008270">
    <property type="term" value="F:zinc ion binding"/>
    <property type="evidence" value="ECO:0007669"/>
    <property type="project" value="UniProtKB-KW"/>
</dbReference>